<keyword evidence="2" id="KW-1185">Reference proteome</keyword>
<dbReference type="VEuPathDB" id="FungiDB:CC1G_14718"/>
<name>D6RN07_COPC7</name>
<dbReference type="Proteomes" id="UP000001861">
    <property type="component" value="Unassembled WGS sequence"/>
</dbReference>
<dbReference type="InParanoid" id="D6RN07"/>
<evidence type="ECO:0000313" key="2">
    <source>
        <dbReference type="Proteomes" id="UP000001861"/>
    </source>
</evidence>
<proteinExistence type="predicted"/>
<organism evidence="1 2">
    <name type="scientific">Coprinopsis cinerea (strain Okayama-7 / 130 / ATCC MYA-4618 / FGSC 9003)</name>
    <name type="common">Inky cap fungus</name>
    <name type="synonym">Hormographiella aspergillata</name>
    <dbReference type="NCBI Taxonomy" id="240176"/>
    <lineage>
        <taxon>Eukaryota</taxon>
        <taxon>Fungi</taxon>
        <taxon>Dikarya</taxon>
        <taxon>Basidiomycota</taxon>
        <taxon>Agaricomycotina</taxon>
        <taxon>Agaricomycetes</taxon>
        <taxon>Agaricomycetidae</taxon>
        <taxon>Agaricales</taxon>
        <taxon>Agaricineae</taxon>
        <taxon>Psathyrellaceae</taxon>
        <taxon>Coprinopsis</taxon>
    </lineage>
</organism>
<comment type="caution">
    <text evidence="1">The sequence shown here is derived from an EMBL/GenBank/DDBJ whole genome shotgun (WGS) entry which is preliminary data.</text>
</comment>
<dbReference type="KEGG" id="cci:CC1G_14718"/>
<dbReference type="AlphaFoldDB" id="D6RN07"/>
<dbReference type="RefSeq" id="XP_002911289.1">
    <property type="nucleotide sequence ID" value="XM_002911243.1"/>
</dbReference>
<gene>
    <name evidence="1" type="ORF">CC1G_14718</name>
</gene>
<reference evidence="1 2" key="1">
    <citation type="journal article" date="2010" name="Proc. Natl. Acad. Sci. U.S.A.">
        <title>Insights into evolution of multicellular fungi from the assembled chromosomes of the mushroom Coprinopsis cinerea (Coprinus cinereus).</title>
        <authorList>
            <person name="Stajich J.E."/>
            <person name="Wilke S.K."/>
            <person name="Ahren D."/>
            <person name="Au C.H."/>
            <person name="Birren B.W."/>
            <person name="Borodovsky M."/>
            <person name="Burns C."/>
            <person name="Canback B."/>
            <person name="Casselton L.A."/>
            <person name="Cheng C.K."/>
            <person name="Deng J."/>
            <person name="Dietrich F.S."/>
            <person name="Fargo D.C."/>
            <person name="Farman M.L."/>
            <person name="Gathman A.C."/>
            <person name="Goldberg J."/>
            <person name="Guigo R."/>
            <person name="Hoegger P.J."/>
            <person name="Hooker J.B."/>
            <person name="Huggins A."/>
            <person name="James T.Y."/>
            <person name="Kamada T."/>
            <person name="Kilaru S."/>
            <person name="Kodira C."/>
            <person name="Kues U."/>
            <person name="Kupfer D."/>
            <person name="Kwan H.S."/>
            <person name="Lomsadze A."/>
            <person name="Li W."/>
            <person name="Lilly W.W."/>
            <person name="Ma L.J."/>
            <person name="Mackey A.J."/>
            <person name="Manning G."/>
            <person name="Martin F."/>
            <person name="Muraguchi H."/>
            <person name="Natvig D.O."/>
            <person name="Palmerini H."/>
            <person name="Ramesh M.A."/>
            <person name="Rehmeyer C.J."/>
            <person name="Roe B.A."/>
            <person name="Shenoy N."/>
            <person name="Stanke M."/>
            <person name="Ter-Hovhannisyan V."/>
            <person name="Tunlid A."/>
            <person name="Velagapudi R."/>
            <person name="Vision T.J."/>
            <person name="Zeng Q."/>
            <person name="Zolan M.E."/>
            <person name="Pukkila P.J."/>
        </authorList>
    </citation>
    <scope>NUCLEOTIDE SEQUENCE [LARGE SCALE GENOMIC DNA]</scope>
    <source>
        <strain evidence="2">Okayama-7 / 130 / ATCC MYA-4618 / FGSC 9003</strain>
    </source>
</reference>
<dbReference type="GeneID" id="9378517"/>
<accession>D6RN07</accession>
<dbReference type="EMBL" id="AACS02000005">
    <property type="protein sequence ID" value="EFI27795.1"/>
    <property type="molecule type" value="Genomic_DNA"/>
</dbReference>
<evidence type="ECO:0000313" key="1">
    <source>
        <dbReference type="EMBL" id="EFI27795.1"/>
    </source>
</evidence>
<protein>
    <submittedName>
        <fullName evidence="1">Uncharacterized protein</fullName>
    </submittedName>
</protein>
<dbReference type="HOGENOM" id="CLU_1224711_0_0_1"/>
<sequence>MQFYAADFPLEWIRCLFYPGQDKVVTSFWITLRARIPRDTWPTSFTRLALSPWPLAQVEAMTVYQKKLKQDLISDIFATPFPSLCTLDVEFEAAERLLLYLREDPALHSASSFLGTNLPHPRSRYSLRLPSLRELTIRISSVSGAPPTRLSYWKYMQDLSYVLTRRANIGCPLDLLRFLDCFTPSLRDRGELQGAAKRVEFWPHPSMRPSLYDEILESQMAELNED</sequence>